<protein>
    <recommendedName>
        <fullName evidence="3">Red chlorophyll catabolite reductase</fullName>
    </recommendedName>
</protein>
<dbReference type="OrthoDB" id="5735231at2"/>
<reference evidence="1" key="1">
    <citation type="submission" date="2017-02" db="EMBL/GenBank/DDBJ databases">
        <title>Genome of Microbulbifer agarilyticus GP101.</title>
        <authorList>
            <person name="Jung J."/>
            <person name="Bae S.S."/>
            <person name="Baek K."/>
        </authorList>
    </citation>
    <scope>NUCLEOTIDE SEQUENCE [LARGE SCALE GENOMIC DNA]</scope>
    <source>
        <strain evidence="1">GP101</strain>
    </source>
</reference>
<organism evidence="1 2">
    <name type="scientific">Microbulbifer agarilyticus</name>
    <dbReference type="NCBI Taxonomy" id="260552"/>
    <lineage>
        <taxon>Bacteria</taxon>
        <taxon>Pseudomonadati</taxon>
        <taxon>Pseudomonadota</taxon>
        <taxon>Gammaproteobacteria</taxon>
        <taxon>Cellvibrionales</taxon>
        <taxon>Microbulbiferaceae</taxon>
        <taxon>Microbulbifer</taxon>
    </lineage>
</organism>
<keyword evidence="2" id="KW-1185">Reference proteome</keyword>
<evidence type="ECO:0000313" key="2">
    <source>
        <dbReference type="Proteomes" id="UP000188219"/>
    </source>
</evidence>
<dbReference type="AlphaFoldDB" id="A0A1Q2M5E9"/>
<evidence type="ECO:0008006" key="3">
    <source>
        <dbReference type="Google" id="ProtNLM"/>
    </source>
</evidence>
<accession>A0A1Q2M5E9</accession>
<dbReference type="KEGG" id="maga:Mag101_09550"/>
<dbReference type="Proteomes" id="UP000188219">
    <property type="component" value="Chromosome"/>
</dbReference>
<dbReference type="RefSeq" id="WP_077403990.1">
    <property type="nucleotide sequence ID" value="NZ_CP019650.1"/>
</dbReference>
<gene>
    <name evidence="1" type="ORF">Mag101_09550</name>
</gene>
<evidence type="ECO:0000313" key="1">
    <source>
        <dbReference type="EMBL" id="AQQ67860.1"/>
    </source>
</evidence>
<sequence>MDMVEAGAETRVIDEFATGFEGQIVSALGLRLSDEFSDLAVLKNLQGTEMGFARVYTHDGGLIEKAAFMSLTMMPGMRYFNIHVIPSPELNIPRFSFEGMLNPKGSQISIDLYPDLDVMMNLDYFKRRYRRVESVYREARFDKPIETIEASRMAHMRACCSPYFLLAYGVTPEHLADFSRYAQAYLADWLDICANPKKNTPAETLVRKVRRERIMQAIIEADPDRDKVVMLFGEELTQRIEQATML</sequence>
<dbReference type="EMBL" id="CP019650">
    <property type="protein sequence ID" value="AQQ67860.1"/>
    <property type="molecule type" value="Genomic_DNA"/>
</dbReference>
<proteinExistence type="predicted"/>
<dbReference type="Gene3D" id="3.40.1500.20">
    <property type="match status" value="1"/>
</dbReference>
<name>A0A1Q2M5E9_9GAMM</name>